<dbReference type="Proteomes" id="UP001465976">
    <property type="component" value="Unassembled WGS sequence"/>
</dbReference>
<comment type="catalytic activity">
    <reaction evidence="1 5 6">
        <text>[protein]-peptidylproline (omega=180) = [protein]-peptidylproline (omega=0)</text>
        <dbReference type="Rhea" id="RHEA:16237"/>
        <dbReference type="Rhea" id="RHEA-COMP:10747"/>
        <dbReference type="Rhea" id="RHEA-COMP:10748"/>
        <dbReference type="ChEBI" id="CHEBI:83833"/>
        <dbReference type="ChEBI" id="CHEBI:83834"/>
        <dbReference type="EC" id="5.2.1.8"/>
    </reaction>
</comment>
<dbReference type="PANTHER" id="PTHR43811">
    <property type="entry name" value="FKBP-TYPE PEPTIDYL-PROLYL CIS-TRANS ISOMERASE FKPA"/>
    <property type="match status" value="1"/>
</dbReference>
<dbReference type="GO" id="GO:0003755">
    <property type="term" value="F:peptidyl-prolyl cis-trans isomerase activity"/>
    <property type="evidence" value="ECO:0007669"/>
    <property type="project" value="UniProtKB-EC"/>
</dbReference>
<accession>A0ABR3FTV7</accession>
<evidence type="ECO:0000259" key="8">
    <source>
        <dbReference type="PROSITE" id="PS50059"/>
    </source>
</evidence>
<keyword evidence="3 5" id="KW-0697">Rotamase</keyword>
<evidence type="ECO:0000256" key="4">
    <source>
        <dbReference type="ARBA" id="ARBA00023235"/>
    </source>
</evidence>
<evidence type="ECO:0000256" key="1">
    <source>
        <dbReference type="ARBA" id="ARBA00000971"/>
    </source>
</evidence>
<feature type="domain" description="PPIase FKBP-type" evidence="8">
    <location>
        <begin position="273"/>
        <end position="360"/>
    </location>
</feature>
<dbReference type="Pfam" id="PF17800">
    <property type="entry name" value="NPL"/>
    <property type="match status" value="1"/>
</dbReference>
<comment type="caution">
    <text evidence="9">The sequence shown here is derived from an EMBL/GenBank/DDBJ whole genome shotgun (WGS) entry which is preliminary data.</text>
</comment>
<sequence length="360" mass="38973">MSVALALWSHAIVPGKPESFILSADLRITNASLGDVLQDENGRSTLKLTFEKLNTSDSDDEEEEEKEKEDDESKGVSTSPVCSLTPGKIEQAVLDIVLFEETEYILEVVGNNTIHLIGNYIHQNDNEPPYGDMGMSDMDSDDEGAYDLRDVSSDVEMHPDDLDGMDSDASRFEEVAEAEGNAAKSKKRARESDAAETKPASKAEKKNKKQKLEGAQQDKSASPEKGDKNEAEKKGKKEKKDQAGKQEAAERELSGGLKVKDAKVGTGPGAKNGQKIEMRYIGKLANGKQFDANTKGKPFKFALGAGEVIKGWDQGLVGIKVGGERVLTIPPAMGYGKRGSPPEIPPNSTLVFEVKCLSIK</sequence>
<keyword evidence="4 5" id="KW-0413">Isomerase</keyword>
<dbReference type="Pfam" id="PF00254">
    <property type="entry name" value="FKBP_C"/>
    <property type="match status" value="1"/>
</dbReference>
<protein>
    <recommendedName>
        <fullName evidence="5">FK506-binding protein</fullName>
        <ecNumber evidence="5">5.2.1.8</ecNumber>
    </recommendedName>
</protein>
<dbReference type="PIRSF" id="PIRSF001473">
    <property type="entry name" value="FK506-bp_FPR3"/>
    <property type="match status" value="1"/>
</dbReference>
<proteinExistence type="inferred from homology"/>
<evidence type="ECO:0000256" key="3">
    <source>
        <dbReference type="ARBA" id="ARBA00023110"/>
    </source>
</evidence>
<feature type="compositionally biased region" description="Basic and acidic residues" evidence="7">
    <location>
        <begin position="190"/>
        <end position="204"/>
    </location>
</feature>
<dbReference type="EMBL" id="JBAHYK010000086">
    <property type="protein sequence ID" value="KAL0578761.1"/>
    <property type="molecule type" value="Genomic_DNA"/>
</dbReference>
<dbReference type="Gene3D" id="2.60.120.340">
    <property type="entry name" value="Nucleoplasmin core domain"/>
    <property type="match status" value="1"/>
</dbReference>
<evidence type="ECO:0000256" key="6">
    <source>
        <dbReference type="PROSITE-ProRule" id="PRU00277"/>
    </source>
</evidence>
<dbReference type="InterPro" id="IPR046357">
    <property type="entry name" value="PPIase_dom_sf"/>
</dbReference>
<dbReference type="PROSITE" id="PS50059">
    <property type="entry name" value="FKBP_PPIASE"/>
    <property type="match status" value="1"/>
</dbReference>
<dbReference type="PANTHER" id="PTHR43811:SF19">
    <property type="entry name" value="39 KDA FK506-BINDING NUCLEAR PROTEIN"/>
    <property type="match status" value="1"/>
</dbReference>
<feature type="region of interest" description="Disordered" evidence="7">
    <location>
        <begin position="172"/>
        <end position="273"/>
    </location>
</feature>
<dbReference type="InterPro" id="IPR041232">
    <property type="entry name" value="NPL"/>
</dbReference>
<evidence type="ECO:0000256" key="2">
    <source>
        <dbReference type="ARBA" id="ARBA00007838"/>
    </source>
</evidence>
<name>A0ABR3FTV7_9AGAR</name>
<evidence type="ECO:0000313" key="10">
    <source>
        <dbReference type="Proteomes" id="UP001465976"/>
    </source>
</evidence>
<feature type="compositionally biased region" description="Acidic residues" evidence="7">
    <location>
        <begin position="57"/>
        <end position="72"/>
    </location>
</feature>
<evidence type="ECO:0000256" key="5">
    <source>
        <dbReference type="PIRNR" id="PIRNR001473"/>
    </source>
</evidence>
<feature type="compositionally biased region" description="Basic and acidic residues" evidence="7">
    <location>
        <begin position="221"/>
        <end position="263"/>
    </location>
</feature>
<evidence type="ECO:0000313" key="9">
    <source>
        <dbReference type="EMBL" id="KAL0578761.1"/>
    </source>
</evidence>
<reference evidence="9 10" key="1">
    <citation type="submission" date="2024-02" db="EMBL/GenBank/DDBJ databases">
        <title>A draft genome for the cacao thread blight pathogen Marasmius crinis-equi.</title>
        <authorList>
            <person name="Cohen S.P."/>
            <person name="Baruah I.K."/>
            <person name="Amoako-Attah I."/>
            <person name="Bukari Y."/>
            <person name="Meinhardt L.W."/>
            <person name="Bailey B.A."/>
        </authorList>
    </citation>
    <scope>NUCLEOTIDE SEQUENCE [LARGE SCALE GENOMIC DNA]</scope>
    <source>
        <strain evidence="9 10">GH-76</strain>
    </source>
</reference>
<dbReference type="InterPro" id="IPR001179">
    <property type="entry name" value="PPIase_FKBP_dom"/>
</dbReference>
<evidence type="ECO:0000256" key="7">
    <source>
        <dbReference type="SAM" id="MobiDB-lite"/>
    </source>
</evidence>
<gene>
    <name evidence="9" type="primary">FPR3_1</name>
    <name evidence="9" type="ORF">V5O48_003259</name>
</gene>
<feature type="region of interest" description="Disordered" evidence="7">
    <location>
        <begin position="50"/>
        <end position="82"/>
    </location>
</feature>
<comment type="similarity">
    <text evidence="2">Belongs to the FKBP-type PPIase family. FKBP3/4 subfamily.</text>
</comment>
<dbReference type="InterPro" id="IPR023566">
    <property type="entry name" value="PPIase_Fpr3/Fpr4-like"/>
</dbReference>
<organism evidence="9 10">
    <name type="scientific">Marasmius crinis-equi</name>
    <dbReference type="NCBI Taxonomy" id="585013"/>
    <lineage>
        <taxon>Eukaryota</taxon>
        <taxon>Fungi</taxon>
        <taxon>Dikarya</taxon>
        <taxon>Basidiomycota</taxon>
        <taxon>Agaricomycotina</taxon>
        <taxon>Agaricomycetes</taxon>
        <taxon>Agaricomycetidae</taxon>
        <taxon>Agaricales</taxon>
        <taxon>Marasmiineae</taxon>
        <taxon>Marasmiaceae</taxon>
        <taxon>Marasmius</taxon>
    </lineage>
</organism>
<dbReference type="Gene3D" id="3.10.50.40">
    <property type="match status" value="1"/>
</dbReference>
<dbReference type="SUPFAM" id="SSF54534">
    <property type="entry name" value="FKBP-like"/>
    <property type="match status" value="1"/>
</dbReference>
<keyword evidence="10" id="KW-1185">Reference proteome</keyword>
<dbReference type="EC" id="5.2.1.8" evidence="5"/>